<feature type="transmembrane region" description="Helical" evidence="11">
    <location>
        <begin position="35"/>
        <end position="58"/>
    </location>
</feature>
<keyword evidence="5" id="KW-0256">Endoplasmic reticulum</keyword>
<evidence type="ECO:0000256" key="2">
    <source>
        <dbReference type="ARBA" id="ARBA00004651"/>
    </source>
</evidence>
<dbReference type="PANTHER" id="PTHR12869:SF0">
    <property type="entry name" value="BOS COMPLEX SUBUNIT TMEM147"/>
    <property type="match status" value="1"/>
</dbReference>
<dbReference type="Proteomes" id="UP000030747">
    <property type="component" value="Unassembled WGS sequence"/>
</dbReference>
<feature type="transmembrane region" description="Helical" evidence="11">
    <location>
        <begin position="209"/>
        <end position="230"/>
    </location>
</feature>
<feature type="transmembrane region" description="Helical" evidence="11">
    <location>
        <begin position="170"/>
        <end position="189"/>
    </location>
</feature>
<reference evidence="12" key="1">
    <citation type="journal article" date="2012" name="BMC Genomics">
        <title>Characterisation of full-length cDNA sequences provides insights into the Eimeria tenella transcriptome.</title>
        <authorList>
            <person name="Amiruddin N."/>
            <person name="Lee X.W."/>
            <person name="Blake D.P."/>
            <person name="Suzuki Y."/>
            <person name="Tay Y.L."/>
            <person name="Lim L.S."/>
            <person name="Tomley F.M."/>
            <person name="Watanabe J."/>
            <person name="Sugimoto C."/>
            <person name="Wan K.L."/>
        </authorList>
    </citation>
    <scope>NUCLEOTIDE SEQUENCE</scope>
    <source>
        <strain evidence="12">Houghton</strain>
    </source>
</reference>
<evidence type="ECO:0000256" key="5">
    <source>
        <dbReference type="ARBA" id="ARBA00022824"/>
    </source>
</evidence>
<organism evidence="12">
    <name type="scientific">Eimeria tenella</name>
    <name type="common">Coccidian parasite</name>
    <dbReference type="NCBI Taxonomy" id="5802"/>
    <lineage>
        <taxon>Eukaryota</taxon>
        <taxon>Sar</taxon>
        <taxon>Alveolata</taxon>
        <taxon>Apicomplexa</taxon>
        <taxon>Conoidasida</taxon>
        <taxon>Coccidia</taxon>
        <taxon>Eucoccidiorida</taxon>
        <taxon>Eimeriorina</taxon>
        <taxon>Eimeriidae</taxon>
        <taxon>Eimeria</taxon>
    </lineage>
</organism>
<evidence type="ECO:0000313" key="12">
    <source>
        <dbReference type="EMBL" id="AET50843.1"/>
    </source>
</evidence>
<evidence type="ECO:0000256" key="10">
    <source>
        <dbReference type="ARBA" id="ARBA00034899"/>
    </source>
</evidence>
<keyword evidence="3" id="KW-1003">Cell membrane</keyword>
<evidence type="ECO:0000256" key="8">
    <source>
        <dbReference type="ARBA" id="ARBA00034739"/>
    </source>
</evidence>
<dbReference type="AlphaFoldDB" id="H9BA33"/>
<gene>
    <name evidence="13" type="ORF">ETH_00001695</name>
</gene>
<reference evidence="13" key="3">
    <citation type="submission" date="2013-10" db="EMBL/GenBank/DDBJ databases">
        <authorList>
            <person name="Aslett M."/>
        </authorList>
    </citation>
    <scope>NUCLEOTIDE SEQUENCE [LARGE SCALE GENOMIC DNA]</scope>
    <source>
        <strain evidence="13">Houghton</strain>
    </source>
</reference>
<dbReference type="VEuPathDB" id="ToxoDB:ETH_00001695"/>
<evidence type="ECO:0000256" key="7">
    <source>
        <dbReference type="ARBA" id="ARBA00023136"/>
    </source>
</evidence>
<dbReference type="OrthoDB" id="9993532at2759"/>
<dbReference type="EMBL" id="JN987620">
    <property type="protein sequence ID" value="AET50843.1"/>
    <property type="molecule type" value="mRNA"/>
</dbReference>
<keyword evidence="4 11" id="KW-0812">Transmembrane</keyword>
<keyword evidence="6 11" id="KW-1133">Transmembrane helix</keyword>
<dbReference type="InterPro" id="IPR019164">
    <property type="entry name" value="TMEM147"/>
</dbReference>
<protein>
    <recommendedName>
        <fullName evidence="9">BOS complex subunit TMEM147</fullName>
    </recommendedName>
    <alternativeName>
        <fullName evidence="10">Transmembrane protein 147</fullName>
    </alternativeName>
</protein>
<evidence type="ECO:0000256" key="4">
    <source>
        <dbReference type="ARBA" id="ARBA00022692"/>
    </source>
</evidence>
<dbReference type="RefSeq" id="XP_013232998.1">
    <property type="nucleotide sequence ID" value="XM_013377544.1"/>
</dbReference>
<evidence type="ECO:0000256" key="3">
    <source>
        <dbReference type="ARBA" id="ARBA00022475"/>
    </source>
</evidence>
<dbReference type="GeneID" id="25249554"/>
<comment type="subcellular location">
    <subcellularLocation>
        <location evidence="2">Cell membrane</location>
        <topology evidence="2">Multi-pass membrane protein</topology>
    </subcellularLocation>
    <subcellularLocation>
        <location evidence="1">Endoplasmic reticulum membrane</location>
        <topology evidence="1">Multi-pass membrane protein</topology>
    </subcellularLocation>
</comment>
<reference evidence="13" key="2">
    <citation type="submission" date="2013-10" db="EMBL/GenBank/DDBJ databases">
        <title>Genomic analysis of the causative agents of coccidiosis in chickens.</title>
        <authorList>
            <person name="Reid A.J."/>
            <person name="Blake D."/>
            <person name="Billington K."/>
            <person name="Browne H."/>
            <person name="Dunn M."/>
            <person name="Hung S."/>
            <person name="Kawahara F."/>
            <person name="Miranda-Saavedra D."/>
            <person name="Mourier T."/>
            <person name="Nagra H."/>
            <person name="Otto T.D."/>
            <person name="Rawlings N."/>
            <person name="Sanchez A."/>
            <person name="Sanders M."/>
            <person name="Subramaniam C."/>
            <person name="Tay Y."/>
            <person name="Dear P."/>
            <person name="Doerig C."/>
            <person name="Gruber A."/>
            <person name="Parkinson J."/>
            <person name="Shirley M."/>
            <person name="Wan K.L."/>
            <person name="Berriman M."/>
            <person name="Tomley F."/>
            <person name="Pain A."/>
        </authorList>
    </citation>
    <scope>NUCLEOTIDE SEQUENCE [LARGE SCALE GENOMIC DNA]</scope>
    <source>
        <strain evidence="13">Houghton</strain>
    </source>
</reference>
<comment type="similarity">
    <text evidence="8">Belongs to the TMEM147 family.</text>
</comment>
<evidence type="ECO:0000256" key="9">
    <source>
        <dbReference type="ARBA" id="ARBA00034846"/>
    </source>
</evidence>
<evidence type="ECO:0000256" key="11">
    <source>
        <dbReference type="SAM" id="Phobius"/>
    </source>
</evidence>
<dbReference type="GO" id="GO:0005789">
    <property type="term" value="C:endoplasmic reticulum membrane"/>
    <property type="evidence" value="ECO:0007669"/>
    <property type="project" value="UniProtKB-SubCell"/>
</dbReference>
<dbReference type="EMBL" id="HG675705">
    <property type="protein sequence ID" value="CDJ42248.1"/>
    <property type="molecule type" value="Genomic_DNA"/>
</dbReference>
<keyword evidence="7 11" id="KW-0472">Membrane</keyword>
<keyword evidence="14" id="KW-1185">Reference proteome</keyword>
<evidence type="ECO:0000313" key="13">
    <source>
        <dbReference type="EMBL" id="CDJ42248.1"/>
    </source>
</evidence>
<dbReference type="Pfam" id="PF09767">
    <property type="entry name" value="DUF2053"/>
    <property type="match status" value="1"/>
</dbReference>
<dbReference type="GO" id="GO:0005886">
    <property type="term" value="C:plasma membrane"/>
    <property type="evidence" value="ECO:0007669"/>
    <property type="project" value="UniProtKB-SubCell"/>
</dbReference>
<dbReference type="OMA" id="TCESSFF"/>
<evidence type="ECO:0000313" key="14">
    <source>
        <dbReference type="Proteomes" id="UP000030747"/>
    </source>
</evidence>
<feature type="transmembrane region" description="Helical" evidence="11">
    <location>
        <begin position="65"/>
        <end position="88"/>
    </location>
</feature>
<evidence type="ECO:0000256" key="1">
    <source>
        <dbReference type="ARBA" id="ARBA00004477"/>
    </source>
</evidence>
<feature type="transmembrane region" description="Helical" evidence="11">
    <location>
        <begin position="139"/>
        <end position="158"/>
    </location>
</feature>
<proteinExistence type="evidence at transcript level"/>
<evidence type="ECO:0000256" key="6">
    <source>
        <dbReference type="ARBA" id="ARBA00022989"/>
    </source>
</evidence>
<dbReference type="PANTHER" id="PTHR12869">
    <property type="entry name" value="SMALL SEVEN TRANSMEMBRANE DOMAIN-CONTAINING PROTEIN"/>
    <property type="match status" value="1"/>
</dbReference>
<sequence length="247" mass="26693">MTVLHGAACAAFCFGPIAAIYKATNLSDQTGTKKLLALATAFYFVNLFGKSLIVATLLPSTCESSFFCSVIIDLVTVVMELTSIRYILNSKKALAYSSETRLLCIGLGWSLGQVLCSNGHLLLRAIGGNSFHWEGVYQAMQSSLSPISYLSITALMFLSTRRHLPMTSRAGLVFLASLLAPWTLVQRHGLGLYNPPQRFLAEDITPACWLSLVLHAAVSISVGITTYLTLRAGHGKSRPTSTAQKTD</sequence>
<dbReference type="VEuPathDB" id="ToxoDB:ETH2_1405200"/>
<accession>H9BA33</accession>
<name>H9BA33_EIMTE</name>